<evidence type="ECO:0008006" key="13">
    <source>
        <dbReference type="Google" id="ProtNLM"/>
    </source>
</evidence>
<evidence type="ECO:0000259" key="9">
    <source>
        <dbReference type="PROSITE" id="PS50234"/>
    </source>
</evidence>
<feature type="domain" description="VWFA" evidence="9">
    <location>
        <begin position="273"/>
        <end position="452"/>
    </location>
</feature>
<dbReference type="AlphaFoldDB" id="A0AAN8JF44"/>
<evidence type="ECO:0000256" key="6">
    <source>
        <dbReference type="ARBA" id="ARBA00022900"/>
    </source>
</evidence>
<evidence type="ECO:0000313" key="11">
    <source>
        <dbReference type="EMBL" id="KAK6176956.1"/>
    </source>
</evidence>
<dbReference type="Pfam" id="PF00092">
    <property type="entry name" value="VWA"/>
    <property type="match status" value="1"/>
</dbReference>
<evidence type="ECO:0000256" key="3">
    <source>
        <dbReference type="ARBA" id="ARBA00022525"/>
    </source>
</evidence>
<comment type="subcellular location">
    <subcellularLocation>
        <location evidence="1">Secreted</location>
    </subcellularLocation>
</comment>
<dbReference type="PANTHER" id="PTHR10338:SF108">
    <property type="entry name" value="INTER-ALPHA-TRYPSIN INHIBITOR HEAVY CHAIN H4-LIKE PROTEIN"/>
    <property type="match status" value="1"/>
</dbReference>
<evidence type="ECO:0000256" key="2">
    <source>
        <dbReference type="ARBA" id="ARBA00010158"/>
    </source>
</evidence>
<evidence type="ECO:0000256" key="7">
    <source>
        <dbReference type="ARBA" id="ARBA00023180"/>
    </source>
</evidence>
<dbReference type="PROSITE" id="PS51468">
    <property type="entry name" value="VIT"/>
    <property type="match status" value="1"/>
</dbReference>
<protein>
    <recommendedName>
        <fullName evidence="13">Inter-alpha-trypsin inhibitor heavy chain H3</fullName>
    </recommendedName>
</protein>
<keyword evidence="12" id="KW-1185">Reference proteome</keyword>
<reference evidence="11 12" key="1">
    <citation type="submission" date="2024-01" db="EMBL/GenBank/DDBJ databases">
        <title>The genome of the rayed Mediterranean limpet Patella caerulea (Linnaeus, 1758).</title>
        <authorList>
            <person name="Anh-Thu Weber A."/>
            <person name="Halstead-Nussloch G."/>
        </authorList>
    </citation>
    <scope>NUCLEOTIDE SEQUENCE [LARGE SCALE GENOMIC DNA]</scope>
    <source>
        <strain evidence="11">AATW-2023a</strain>
        <tissue evidence="11">Whole specimen</tissue>
    </source>
</reference>
<accession>A0AAN8JF44</accession>
<evidence type="ECO:0000256" key="8">
    <source>
        <dbReference type="SAM" id="SignalP"/>
    </source>
</evidence>
<dbReference type="InterPro" id="IPR010600">
    <property type="entry name" value="ITI_HC_C"/>
</dbReference>
<dbReference type="PROSITE" id="PS50234">
    <property type="entry name" value="VWFA"/>
    <property type="match status" value="1"/>
</dbReference>
<feature type="chain" id="PRO_5042935343" description="Inter-alpha-trypsin inhibitor heavy chain H3" evidence="8">
    <location>
        <begin position="26"/>
        <end position="855"/>
    </location>
</feature>
<feature type="signal peptide" evidence="8">
    <location>
        <begin position="1"/>
        <end position="25"/>
    </location>
</feature>
<dbReference type="PANTHER" id="PTHR10338">
    <property type="entry name" value="INTER-ALPHA-TRYPSIN INHIBITOR HEAVY CHAIN FAMILY MEMBER"/>
    <property type="match status" value="1"/>
</dbReference>
<evidence type="ECO:0000256" key="1">
    <source>
        <dbReference type="ARBA" id="ARBA00004613"/>
    </source>
</evidence>
<dbReference type="GO" id="GO:0030212">
    <property type="term" value="P:hyaluronan metabolic process"/>
    <property type="evidence" value="ECO:0007669"/>
    <property type="project" value="InterPro"/>
</dbReference>
<gene>
    <name evidence="11" type="ORF">SNE40_015157</name>
</gene>
<dbReference type="InterPro" id="IPR013694">
    <property type="entry name" value="VIT"/>
</dbReference>
<dbReference type="SMART" id="SM00609">
    <property type="entry name" value="VIT"/>
    <property type="match status" value="1"/>
</dbReference>
<keyword evidence="3" id="KW-0964">Secreted</keyword>
<keyword evidence="4" id="KW-0646">Protease inhibitor</keyword>
<evidence type="ECO:0000259" key="10">
    <source>
        <dbReference type="PROSITE" id="PS51468"/>
    </source>
</evidence>
<keyword evidence="6" id="KW-0722">Serine protease inhibitor</keyword>
<dbReference type="Proteomes" id="UP001347796">
    <property type="component" value="Unassembled WGS sequence"/>
</dbReference>
<proteinExistence type="inferred from homology"/>
<dbReference type="InterPro" id="IPR050934">
    <property type="entry name" value="ITIH"/>
</dbReference>
<sequence>MAPLHLEIPVFGIVLLCVGLSEQRAATVVESLHVSTDVKYRFATTRVSSTISNPSRLTREVSMDVILPESAFIADFVMDVEGKEYKGLVEEKESAKRKYLKAKKEGESAGHLAARPRDTNRFVVQVNIKAMKKVSFNLTYQEVLKRKRGYYDHTLYINPGEPVSDLRVDVNILESRPITFLKVPPIRDDLLTSVNLTANNPYAYIIRNNNQSAHITFRPTIAEQTESNPWGISGMFSVLYDIERDFDAGDVLIIDGYFVHFFAPKLNFPLPKDILFILDTSVSMDFGKLDQLKAAMKIILSELRPGDRFNILDFNTYSEFWNNEDMVPVTDANLVKAVQQIENLQTKGATDINEAMLKGVNFLYDHASEHNRSVIVFLTDGRSTVGETKDSLILENIRDSNRYHIPIYTLAFGVYADWQLMKKIAVQNDGFARRIYEEADSALQIKGFYDEVSTSMITDLNFDYLDESVEGVTDSDFSNYFNGSEILVAGKLLNGSLESLPIHIRGNTSQGLIELELEGHIRRQQEIENFKDITEKMWAYLKIQDILRNREGAIEEEEREALKKQAVDMSIQYNFVTPVTSMVVTKPGDDRQQQQQRDVVSTHEGEDFNVGTFGGWRNRGRVGRDPHFMVDVVGLEVPVCFDVKGKENDVFQLIKDPEIDLSVNIKLTVGKKTNKHGYKRRFIKASSVLYGNVTILAKLGRIVINTRSYKWDSYKVLHLGDAMAKIGPGVEVLTIRLKSGVRILIQKHKHWYGDDDGDDFLNVEVDKDNRLSKQSSGILGLFLHKTITATEYTFNGRQSATLRMKINGKVEEDSARLVERRDPTFNATAPCWSIPEHGHIQSAVQSYHKKFLRSK</sequence>
<dbReference type="InterPro" id="IPR036465">
    <property type="entry name" value="vWFA_dom_sf"/>
</dbReference>
<dbReference type="SUPFAM" id="SSF53300">
    <property type="entry name" value="vWA-like"/>
    <property type="match status" value="1"/>
</dbReference>
<dbReference type="Pfam" id="PF06668">
    <property type="entry name" value="ITI_HC_C"/>
    <property type="match status" value="1"/>
</dbReference>
<keyword evidence="7" id="KW-0325">Glycoprotein</keyword>
<dbReference type="EMBL" id="JAZGQO010000010">
    <property type="protein sequence ID" value="KAK6176956.1"/>
    <property type="molecule type" value="Genomic_DNA"/>
</dbReference>
<evidence type="ECO:0000313" key="12">
    <source>
        <dbReference type="Proteomes" id="UP001347796"/>
    </source>
</evidence>
<dbReference type="GO" id="GO:0004867">
    <property type="term" value="F:serine-type endopeptidase inhibitor activity"/>
    <property type="evidence" value="ECO:0007669"/>
    <property type="project" value="UniProtKB-KW"/>
</dbReference>
<feature type="domain" description="VIT" evidence="10">
    <location>
        <begin position="13"/>
        <end position="142"/>
    </location>
</feature>
<evidence type="ECO:0000256" key="4">
    <source>
        <dbReference type="ARBA" id="ARBA00022690"/>
    </source>
</evidence>
<dbReference type="GO" id="GO:0005576">
    <property type="term" value="C:extracellular region"/>
    <property type="evidence" value="ECO:0007669"/>
    <property type="project" value="UniProtKB-SubCell"/>
</dbReference>
<organism evidence="11 12">
    <name type="scientific">Patella caerulea</name>
    <name type="common">Rayed Mediterranean limpet</name>
    <dbReference type="NCBI Taxonomy" id="87958"/>
    <lineage>
        <taxon>Eukaryota</taxon>
        <taxon>Metazoa</taxon>
        <taxon>Spiralia</taxon>
        <taxon>Lophotrochozoa</taxon>
        <taxon>Mollusca</taxon>
        <taxon>Gastropoda</taxon>
        <taxon>Patellogastropoda</taxon>
        <taxon>Patelloidea</taxon>
        <taxon>Patellidae</taxon>
        <taxon>Patella</taxon>
    </lineage>
</organism>
<evidence type="ECO:0000256" key="5">
    <source>
        <dbReference type="ARBA" id="ARBA00022729"/>
    </source>
</evidence>
<dbReference type="InterPro" id="IPR002035">
    <property type="entry name" value="VWF_A"/>
</dbReference>
<dbReference type="Pfam" id="PF08487">
    <property type="entry name" value="VIT"/>
    <property type="match status" value="1"/>
</dbReference>
<dbReference type="SMART" id="SM00327">
    <property type="entry name" value="VWA"/>
    <property type="match status" value="1"/>
</dbReference>
<name>A0AAN8JF44_PATCE</name>
<dbReference type="Gene3D" id="3.40.50.410">
    <property type="entry name" value="von Willebrand factor, type A domain"/>
    <property type="match status" value="1"/>
</dbReference>
<comment type="caution">
    <text evidence="11">The sequence shown here is derived from an EMBL/GenBank/DDBJ whole genome shotgun (WGS) entry which is preliminary data.</text>
</comment>
<comment type="similarity">
    <text evidence="2">Belongs to the ITIH family.</text>
</comment>
<keyword evidence="5 8" id="KW-0732">Signal</keyword>